<feature type="region of interest" description="Disordered" evidence="1">
    <location>
        <begin position="110"/>
        <end position="137"/>
    </location>
</feature>
<protein>
    <submittedName>
        <fullName evidence="4">Indole-3-butyric acid response 10</fullName>
    </submittedName>
</protein>
<feature type="compositionally biased region" description="Basic and acidic residues" evidence="1">
    <location>
        <begin position="110"/>
        <end position="120"/>
    </location>
</feature>
<sequence>MCSLEKRGNLFILAHTGKSVEHRLNPNLISLIIAALSRAKPQSNQEAQQRFDRLLDSLKPLILSFISLPIPTVAAVNGNAVAAGVMLAFWPKLRFDHARYVVAWVEDKGLGGTENGDRGGRARRRGRSYKCSNENGR</sequence>
<dbReference type="AlphaFoldDB" id="A0A6A3D2Y1"/>
<keyword evidence="2" id="KW-0812">Transmembrane</keyword>
<dbReference type="SUPFAM" id="SSF52096">
    <property type="entry name" value="ClpP/crotonase"/>
    <property type="match status" value="1"/>
</dbReference>
<dbReference type="Gene3D" id="3.90.226.10">
    <property type="entry name" value="2-enoyl-CoA Hydratase, Chain A, domain 1"/>
    <property type="match status" value="1"/>
</dbReference>
<dbReference type="EMBL" id="VEPZ02000223">
    <property type="protein sequence ID" value="KAE8729625.1"/>
    <property type="molecule type" value="Genomic_DNA"/>
</dbReference>
<evidence type="ECO:0000256" key="2">
    <source>
        <dbReference type="SAM" id="Phobius"/>
    </source>
</evidence>
<name>A0A6A3D2Y1_HIBSY</name>
<keyword evidence="2" id="KW-1133">Transmembrane helix</keyword>
<evidence type="ECO:0000313" key="3">
    <source>
        <dbReference type="EMBL" id="KAE8729625.1"/>
    </source>
</evidence>
<proteinExistence type="predicted"/>
<evidence type="ECO:0000313" key="5">
    <source>
        <dbReference type="Proteomes" id="UP000436088"/>
    </source>
</evidence>
<dbReference type="EMBL" id="VEPZ02000046">
    <property type="protein sequence ID" value="KAE8734964.1"/>
    <property type="molecule type" value="Genomic_DNA"/>
</dbReference>
<comment type="caution">
    <text evidence="4">The sequence shown here is derived from an EMBL/GenBank/DDBJ whole genome shotgun (WGS) entry which is preliminary data.</text>
</comment>
<organism evidence="4 5">
    <name type="scientific">Hibiscus syriacus</name>
    <name type="common">Rose of Sharon</name>
    <dbReference type="NCBI Taxonomy" id="106335"/>
    <lineage>
        <taxon>Eukaryota</taxon>
        <taxon>Viridiplantae</taxon>
        <taxon>Streptophyta</taxon>
        <taxon>Embryophyta</taxon>
        <taxon>Tracheophyta</taxon>
        <taxon>Spermatophyta</taxon>
        <taxon>Magnoliopsida</taxon>
        <taxon>eudicotyledons</taxon>
        <taxon>Gunneridae</taxon>
        <taxon>Pentapetalae</taxon>
        <taxon>rosids</taxon>
        <taxon>malvids</taxon>
        <taxon>Malvales</taxon>
        <taxon>Malvaceae</taxon>
        <taxon>Malvoideae</taxon>
        <taxon>Hibiscus</taxon>
    </lineage>
</organism>
<dbReference type="InterPro" id="IPR029045">
    <property type="entry name" value="ClpP/crotonase-like_dom_sf"/>
</dbReference>
<accession>A0A6A3D2Y1</accession>
<dbReference type="Proteomes" id="UP000436088">
    <property type="component" value="Unassembled WGS sequence"/>
</dbReference>
<keyword evidence="2" id="KW-0472">Membrane</keyword>
<feature type="transmembrane region" description="Helical" evidence="2">
    <location>
        <begin position="61"/>
        <end position="90"/>
    </location>
</feature>
<reference evidence="4 5" key="1">
    <citation type="submission" date="2019-09" db="EMBL/GenBank/DDBJ databases">
        <title>Draft genome information of white flower Hibiscus syriacus.</title>
        <authorList>
            <person name="Kim Y.-M."/>
        </authorList>
    </citation>
    <scope>NUCLEOTIDE SEQUENCE [LARGE SCALE GENOMIC DNA]</scope>
    <source>
        <strain evidence="5">cv. Baekdansim</strain>
        <strain evidence="4">YM2019G1</strain>
        <tissue evidence="4">Leaf</tissue>
    </source>
</reference>
<gene>
    <name evidence="4" type="ORF">F3Y22_tig00000538pilonHSYRG00007</name>
    <name evidence="3" type="ORF">F3Y22_tig00003502pilonHSYRG00002</name>
</gene>
<evidence type="ECO:0000256" key="1">
    <source>
        <dbReference type="SAM" id="MobiDB-lite"/>
    </source>
</evidence>
<keyword evidence="5" id="KW-1185">Reference proteome</keyword>
<evidence type="ECO:0000313" key="4">
    <source>
        <dbReference type="EMBL" id="KAE8734964.1"/>
    </source>
</evidence>